<dbReference type="AlphaFoldDB" id="A0A1G8S3Z5"/>
<dbReference type="SMART" id="SM00878">
    <property type="entry name" value="Biotin_carb_C"/>
    <property type="match status" value="1"/>
</dbReference>
<comment type="function">
    <text evidence="2">This protein is a component of the acetyl coenzyme A carboxylase complex; first, biotin carboxylase catalyzes the carboxylation of the carrier protein and then the transcarboxylase transfers the carboxyl group to form malonyl-CoA.</text>
</comment>
<dbReference type="GO" id="GO:0004075">
    <property type="term" value="F:biotin carboxylase activity"/>
    <property type="evidence" value="ECO:0007669"/>
    <property type="project" value="UniProtKB-EC"/>
</dbReference>
<evidence type="ECO:0000259" key="14">
    <source>
        <dbReference type="PROSITE" id="PS50968"/>
    </source>
</evidence>
<keyword evidence="8 13" id="KW-0067">ATP-binding</keyword>
<dbReference type="PROSITE" id="PS50979">
    <property type="entry name" value="BC"/>
    <property type="match status" value="1"/>
</dbReference>
<dbReference type="SUPFAM" id="SSF56059">
    <property type="entry name" value="Glutathione synthetase ATP-binding domain-like"/>
    <property type="match status" value="1"/>
</dbReference>
<dbReference type="PROSITE" id="PS50975">
    <property type="entry name" value="ATP_GRASP"/>
    <property type="match status" value="1"/>
</dbReference>
<dbReference type="SUPFAM" id="SSF52440">
    <property type="entry name" value="PreATP-grasp domain"/>
    <property type="match status" value="1"/>
</dbReference>
<dbReference type="Pfam" id="PF00289">
    <property type="entry name" value="Biotin_carb_N"/>
    <property type="match status" value="1"/>
</dbReference>
<protein>
    <recommendedName>
        <fullName evidence="5">Biotin carboxylase</fullName>
    </recommendedName>
    <alternativeName>
        <fullName evidence="11">Acetyl-coenzyme A carboxylase biotin carboxylase subunit A</fullName>
    </alternativeName>
</protein>
<proteinExistence type="predicted"/>
<dbReference type="InterPro" id="IPR016185">
    <property type="entry name" value="PreATP-grasp_dom_sf"/>
</dbReference>
<dbReference type="InterPro" id="IPR011053">
    <property type="entry name" value="Single_hybrid_motif"/>
</dbReference>
<evidence type="ECO:0000256" key="7">
    <source>
        <dbReference type="ARBA" id="ARBA00022741"/>
    </source>
</evidence>
<dbReference type="PANTHER" id="PTHR18866">
    <property type="entry name" value="CARBOXYLASE:PYRUVATE/ACETYL-COA/PROPIONYL-COA CARBOXYLASE"/>
    <property type="match status" value="1"/>
</dbReference>
<evidence type="ECO:0000313" key="17">
    <source>
        <dbReference type="EMBL" id="SDJ23984.1"/>
    </source>
</evidence>
<dbReference type="Pfam" id="PF02786">
    <property type="entry name" value="CPSase_L_D2"/>
    <property type="match status" value="1"/>
</dbReference>
<dbReference type="EMBL" id="FNEM01000006">
    <property type="protein sequence ID" value="SDJ23984.1"/>
    <property type="molecule type" value="Genomic_DNA"/>
</dbReference>
<dbReference type="OrthoDB" id="9763189at2"/>
<evidence type="ECO:0000256" key="1">
    <source>
        <dbReference type="ARBA" id="ARBA00001953"/>
    </source>
</evidence>
<evidence type="ECO:0000256" key="11">
    <source>
        <dbReference type="ARBA" id="ARBA00033786"/>
    </source>
</evidence>
<comment type="cofactor">
    <cofactor evidence="1">
        <name>biotin</name>
        <dbReference type="ChEBI" id="CHEBI:57586"/>
    </cofactor>
</comment>
<gene>
    <name evidence="17" type="ORF">SAMN04488540_10665</name>
</gene>
<dbReference type="GO" id="GO:0046872">
    <property type="term" value="F:metal ion binding"/>
    <property type="evidence" value="ECO:0007669"/>
    <property type="project" value="InterPro"/>
</dbReference>
<dbReference type="CDD" id="cd06850">
    <property type="entry name" value="biotinyl_domain"/>
    <property type="match status" value="1"/>
</dbReference>
<dbReference type="InterPro" id="IPR001882">
    <property type="entry name" value="Biotin_BS"/>
</dbReference>
<evidence type="ECO:0000256" key="6">
    <source>
        <dbReference type="ARBA" id="ARBA00022598"/>
    </source>
</evidence>
<dbReference type="InterPro" id="IPR011761">
    <property type="entry name" value="ATP-grasp"/>
</dbReference>
<keyword evidence="10" id="KW-0092">Biotin</keyword>
<comment type="pathway">
    <text evidence="3">Lipid metabolism; malonyl-CoA biosynthesis; malonyl-CoA from acetyl-CoA: step 1/1.</text>
</comment>
<dbReference type="SUPFAM" id="SSF51246">
    <property type="entry name" value="Rudiment single hybrid motif"/>
    <property type="match status" value="1"/>
</dbReference>
<dbReference type="PROSITE" id="PS50968">
    <property type="entry name" value="BIOTINYL_LIPOYL"/>
    <property type="match status" value="1"/>
</dbReference>
<feature type="domain" description="Biotin carboxylation" evidence="16">
    <location>
        <begin position="2"/>
        <end position="447"/>
    </location>
</feature>
<dbReference type="InterPro" id="IPR005481">
    <property type="entry name" value="BC-like_N"/>
</dbReference>
<dbReference type="InterPro" id="IPR005482">
    <property type="entry name" value="Biotin_COase_C"/>
</dbReference>
<comment type="catalytic activity">
    <reaction evidence="12">
        <text>N(6)-biotinyl-L-lysyl-[protein] + hydrogencarbonate + ATP = N(6)-carboxybiotinyl-L-lysyl-[protein] + ADP + phosphate + H(+)</text>
        <dbReference type="Rhea" id="RHEA:13501"/>
        <dbReference type="Rhea" id="RHEA-COMP:10505"/>
        <dbReference type="Rhea" id="RHEA-COMP:10506"/>
        <dbReference type="ChEBI" id="CHEBI:15378"/>
        <dbReference type="ChEBI" id="CHEBI:17544"/>
        <dbReference type="ChEBI" id="CHEBI:30616"/>
        <dbReference type="ChEBI" id="CHEBI:43474"/>
        <dbReference type="ChEBI" id="CHEBI:83144"/>
        <dbReference type="ChEBI" id="CHEBI:83145"/>
        <dbReference type="ChEBI" id="CHEBI:456216"/>
        <dbReference type="EC" id="6.3.4.14"/>
    </reaction>
</comment>
<name>A0A1G8S3Z5_9GAMM</name>
<reference evidence="18" key="1">
    <citation type="submission" date="2016-10" db="EMBL/GenBank/DDBJ databases">
        <authorList>
            <person name="Varghese N."/>
            <person name="Submissions S."/>
        </authorList>
    </citation>
    <scope>NUCLEOTIDE SEQUENCE [LARGE SCALE GENOMIC DNA]</scope>
    <source>
        <strain evidence="18">DSM 23317</strain>
    </source>
</reference>
<dbReference type="PROSITE" id="PS00867">
    <property type="entry name" value="CPSASE_2"/>
    <property type="match status" value="1"/>
</dbReference>
<keyword evidence="18" id="KW-1185">Reference proteome</keyword>
<evidence type="ECO:0000256" key="13">
    <source>
        <dbReference type="PROSITE-ProRule" id="PRU00409"/>
    </source>
</evidence>
<evidence type="ECO:0000259" key="16">
    <source>
        <dbReference type="PROSITE" id="PS50979"/>
    </source>
</evidence>
<dbReference type="Proteomes" id="UP000199527">
    <property type="component" value="Unassembled WGS sequence"/>
</dbReference>
<dbReference type="InterPro" id="IPR005479">
    <property type="entry name" value="CPAse_ATP-bd"/>
</dbReference>
<keyword evidence="7 13" id="KW-0547">Nucleotide-binding</keyword>
<organism evidence="17 18">
    <name type="scientific">Ferrimonas sediminum</name>
    <dbReference type="NCBI Taxonomy" id="718193"/>
    <lineage>
        <taxon>Bacteria</taxon>
        <taxon>Pseudomonadati</taxon>
        <taxon>Pseudomonadota</taxon>
        <taxon>Gammaproteobacteria</taxon>
        <taxon>Alteromonadales</taxon>
        <taxon>Ferrimonadaceae</taxon>
        <taxon>Ferrimonas</taxon>
    </lineage>
</organism>
<dbReference type="InterPro" id="IPR000089">
    <property type="entry name" value="Biotin_lipoyl"/>
</dbReference>
<evidence type="ECO:0000259" key="15">
    <source>
        <dbReference type="PROSITE" id="PS50975"/>
    </source>
</evidence>
<evidence type="ECO:0000256" key="5">
    <source>
        <dbReference type="ARBA" id="ARBA00017242"/>
    </source>
</evidence>
<dbReference type="FunFam" id="2.40.50.100:FF:000003">
    <property type="entry name" value="Acetyl-CoA carboxylase biotin carboxyl carrier protein"/>
    <property type="match status" value="1"/>
</dbReference>
<dbReference type="Gene3D" id="2.40.50.100">
    <property type="match status" value="1"/>
</dbReference>
<dbReference type="PROSITE" id="PS00188">
    <property type="entry name" value="BIOTIN"/>
    <property type="match status" value="1"/>
</dbReference>
<evidence type="ECO:0000256" key="2">
    <source>
        <dbReference type="ARBA" id="ARBA00003761"/>
    </source>
</evidence>
<accession>A0A1G8S3Z5</accession>
<feature type="domain" description="ATP-grasp" evidence="15">
    <location>
        <begin position="121"/>
        <end position="318"/>
    </location>
</feature>
<dbReference type="Pfam" id="PF00364">
    <property type="entry name" value="Biotin_lipoyl"/>
    <property type="match status" value="1"/>
</dbReference>
<evidence type="ECO:0000256" key="9">
    <source>
        <dbReference type="ARBA" id="ARBA00022946"/>
    </source>
</evidence>
<evidence type="ECO:0000256" key="3">
    <source>
        <dbReference type="ARBA" id="ARBA00004956"/>
    </source>
</evidence>
<dbReference type="FunFam" id="3.30.1490.20:FF:000003">
    <property type="entry name" value="acetyl-CoA carboxylase isoform X1"/>
    <property type="match status" value="1"/>
</dbReference>
<sequence>MRFHTVLIANRGEIAVRLLKGARQQGYRTVAVYSDADRQAPHVELADEAVCIGGGDVKSSYLNPQVLLDAARQSRADALHPGYGFLSENADFARRCRAQGLTFIGPGADAIEMMGNKRLAKLAMLEAGVPCIPGYQGQDQSDGRLMEEAGQIGMPVMIKAAAGGGGRGMRLVQDEEALLQQIASARSEALHGFGSDELILEKALISPRHIEIQILADTHGHCIHLAERDCSVQRRHQKVLEEAPSPAVSPELRRRMGQAAILAAQSCHYQGAGTVEFLLDSDNRFYFLEMNTRLQVEHPVTEMVTGLDLVEWQLRIAAGAPLDVPQEQVQINGHAIEARLYAEDPAQAFRPQTGTVRLWQPSQADGIRIDAGIDEGQAIGSHYDPMLAKLIAWAPDRTTAVRRLNRALLDSPLLGVTNNRHFLSNLLCHPTFINGQASTGFIAEQFSNDPSMTTTKPESKLWAMAAALFSESQRNSTGLAPLRHGPAQSSIFTLAAGEHPCAVTVTAEAGTLRIQAEGWQHRCRVVRRQQYRWLVEIDGIGLWVAAVHQDKQLWLDFRGQQFHVKSIGHQRRDTSSQQGDGEVRALMDGCVQTVHVSLGDEVTQGQTLLVMEAMKMEMPLKANRCGRVSRLQVQEGQQVTSRQLLVAIAD</sequence>
<dbReference type="InterPro" id="IPR011054">
    <property type="entry name" value="Rudment_hybrid_motif"/>
</dbReference>
<dbReference type="RefSeq" id="WP_090364977.1">
    <property type="nucleotide sequence ID" value="NZ_FNEM01000006.1"/>
</dbReference>
<evidence type="ECO:0000256" key="10">
    <source>
        <dbReference type="ARBA" id="ARBA00023267"/>
    </source>
</evidence>
<dbReference type="FunFam" id="3.30.470.20:FF:000028">
    <property type="entry name" value="Methylcrotonoyl-CoA carboxylase subunit alpha, mitochondrial"/>
    <property type="match status" value="1"/>
</dbReference>
<dbReference type="FunFam" id="3.40.50.20:FF:000010">
    <property type="entry name" value="Propionyl-CoA carboxylase subunit alpha"/>
    <property type="match status" value="1"/>
</dbReference>
<feature type="domain" description="Lipoyl-binding" evidence="14">
    <location>
        <begin position="568"/>
        <end position="649"/>
    </location>
</feature>
<keyword evidence="9" id="KW-0809">Transit peptide</keyword>
<dbReference type="InterPro" id="IPR050856">
    <property type="entry name" value="Biotin_carboxylase_complex"/>
</dbReference>
<evidence type="ECO:0000256" key="8">
    <source>
        <dbReference type="ARBA" id="ARBA00022840"/>
    </source>
</evidence>
<dbReference type="PANTHER" id="PTHR18866:SF33">
    <property type="entry name" value="METHYLCROTONOYL-COA CARBOXYLASE SUBUNIT ALPHA, MITOCHONDRIAL-RELATED"/>
    <property type="match status" value="1"/>
</dbReference>
<dbReference type="GO" id="GO:0005524">
    <property type="term" value="F:ATP binding"/>
    <property type="evidence" value="ECO:0007669"/>
    <property type="project" value="UniProtKB-UniRule"/>
</dbReference>
<dbReference type="Gene3D" id="3.30.470.20">
    <property type="entry name" value="ATP-grasp fold, B domain"/>
    <property type="match status" value="1"/>
</dbReference>
<comment type="subunit">
    <text evidence="4">Acetyl-CoA carboxylase is a heterohexamer of biotin carboxyl carrier protein, biotin carboxylase and the two subunits of carboxyl transferase in a 2:2 complex.</text>
</comment>
<keyword evidence="6" id="KW-0436">Ligase</keyword>
<dbReference type="InterPro" id="IPR011764">
    <property type="entry name" value="Biotin_carboxylation_dom"/>
</dbReference>
<evidence type="ECO:0000313" key="18">
    <source>
        <dbReference type="Proteomes" id="UP000199527"/>
    </source>
</evidence>
<dbReference type="SUPFAM" id="SSF51230">
    <property type="entry name" value="Single hybrid motif"/>
    <property type="match status" value="1"/>
</dbReference>
<dbReference type="Pfam" id="PF02785">
    <property type="entry name" value="Biotin_carb_C"/>
    <property type="match status" value="1"/>
</dbReference>
<evidence type="ECO:0000256" key="12">
    <source>
        <dbReference type="ARBA" id="ARBA00048600"/>
    </source>
</evidence>
<evidence type="ECO:0000256" key="4">
    <source>
        <dbReference type="ARBA" id="ARBA00011750"/>
    </source>
</evidence>